<dbReference type="Gene3D" id="2.160.20.80">
    <property type="entry name" value="E3 ubiquitin-protein ligase SopA"/>
    <property type="match status" value="1"/>
</dbReference>
<dbReference type="RefSeq" id="WP_221857528.1">
    <property type="nucleotide sequence ID" value="NZ_BAAAYV010000002.1"/>
</dbReference>
<evidence type="ECO:0000256" key="1">
    <source>
        <dbReference type="SAM" id="MobiDB-lite"/>
    </source>
</evidence>
<gene>
    <name evidence="2" type="ORF">GCM10022202_02710</name>
</gene>
<dbReference type="EMBL" id="BAAAYV010000002">
    <property type="protein sequence ID" value="GAA3646890.1"/>
    <property type="molecule type" value="Genomic_DNA"/>
</dbReference>
<feature type="region of interest" description="Disordered" evidence="1">
    <location>
        <begin position="1"/>
        <end position="33"/>
    </location>
</feature>
<keyword evidence="3" id="KW-1185">Reference proteome</keyword>
<evidence type="ECO:0000313" key="2">
    <source>
        <dbReference type="EMBL" id="GAA3646890.1"/>
    </source>
</evidence>
<organism evidence="2 3">
    <name type="scientific">Microbacterium marinilacus</name>
    <dbReference type="NCBI Taxonomy" id="415209"/>
    <lineage>
        <taxon>Bacteria</taxon>
        <taxon>Bacillati</taxon>
        <taxon>Actinomycetota</taxon>
        <taxon>Actinomycetes</taxon>
        <taxon>Micrococcales</taxon>
        <taxon>Microbacteriaceae</taxon>
        <taxon>Microbacterium</taxon>
    </lineage>
</organism>
<comment type="caution">
    <text evidence="2">The sequence shown here is derived from an EMBL/GenBank/DDBJ whole genome shotgun (WGS) entry which is preliminary data.</text>
</comment>
<dbReference type="Proteomes" id="UP001410795">
    <property type="component" value="Unassembled WGS sequence"/>
</dbReference>
<protein>
    <submittedName>
        <fullName evidence="2">Pentapeptide repeat-containing protein</fullName>
    </submittedName>
</protein>
<accession>A0ABP7B272</accession>
<evidence type="ECO:0000313" key="3">
    <source>
        <dbReference type="Proteomes" id="UP001410795"/>
    </source>
</evidence>
<name>A0ABP7B272_9MICO</name>
<dbReference type="SUPFAM" id="SSF141571">
    <property type="entry name" value="Pentapeptide repeat-like"/>
    <property type="match status" value="1"/>
</dbReference>
<reference evidence="3" key="1">
    <citation type="journal article" date="2019" name="Int. J. Syst. Evol. Microbiol.">
        <title>The Global Catalogue of Microorganisms (GCM) 10K type strain sequencing project: providing services to taxonomists for standard genome sequencing and annotation.</title>
        <authorList>
            <consortium name="The Broad Institute Genomics Platform"/>
            <consortium name="The Broad Institute Genome Sequencing Center for Infectious Disease"/>
            <person name="Wu L."/>
            <person name="Ma J."/>
        </authorList>
    </citation>
    <scope>NUCLEOTIDE SEQUENCE [LARGE SCALE GENOMIC DNA]</scope>
    <source>
        <strain evidence="3">JCM 16546</strain>
    </source>
</reference>
<sequence length="218" mass="23259">MARPRQRPVAPRVSPPDLPSHLEQVSPRRHGDEHRARFTALAGAVDLAHSALEECLFEESAVDGLDLTGATLIDVDVRDLRAASVSARDTTIRRMRVFGGRLGTLDLSGARIAELELRDVRIDYLTLGGARGEDILVADCAIRSLDVPQATLTRVAFDGVSASEVDPRGLRAADVDMRGLDAESFLDVASLRGVTLTSAQVERLAPAFAAAAGIDVQG</sequence>
<proteinExistence type="predicted"/>